<accession>A0A3E1ND12</accession>
<reference evidence="1 2" key="1">
    <citation type="submission" date="2018-08" db="EMBL/GenBank/DDBJ databases">
        <title>Chitinophagaceae sp. K23C18032701, a novel bacterium isolated from forest soil.</title>
        <authorList>
            <person name="Wang C."/>
        </authorList>
    </citation>
    <scope>NUCLEOTIDE SEQUENCE [LARGE SCALE GENOMIC DNA]</scope>
    <source>
        <strain evidence="1 2">K23C18032701</strain>
    </source>
</reference>
<dbReference type="RefSeq" id="WP_116849782.1">
    <property type="nucleotide sequence ID" value="NZ_QTJU01000016.1"/>
</dbReference>
<sequence length="165" mass="19170">MEQYLADYLLKLPKQLASSSSTINPRDEKIRLQLISPDDDQWRFIVDITNNQKKVFKISLHHQEDTMKSGLIRVDFNSSHRNPEEINPFVPAKLLPYAGRTFINEPHIHFHVQGYKDLVWAAPLDGYDGFKVKSIASHEQYCGAIVEFTRYINLNGKFVIQQRLL</sequence>
<evidence type="ECO:0000313" key="2">
    <source>
        <dbReference type="Proteomes" id="UP000261284"/>
    </source>
</evidence>
<gene>
    <name evidence="1" type="ORF">DXN05_23630</name>
</gene>
<keyword evidence="2" id="KW-1185">Reference proteome</keyword>
<dbReference type="InterPro" id="IPR053916">
    <property type="entry name" value="DUF6978"/>
</dbReference>
<evidence type="ECO:0000313" key="1">
    <source>
        <dbReference type="EMBL" id="RFM25704.1"/>
    </source>
</evidence>
<dbReference type="Pfam" id="PF22398">
    <property type="entry name" value="DUF6978"/>
    <property type="match status" value="1"/>
</dbReference>
<proteinExistence type="predicted"/>
<name>A0A3E1ND12_9BACT</name>
<comment type="caution">
    <text evidence="1">The sequence shown here is derived from an EMBL/GenBank/DDBJ whole genome shotgun (WGS) entry which is preliminary data.</text>
</comment>
<dbReference type="AlphaFoldDB" id="A0A3E1ND12"/>
<organism evidence="1 2">
    <name type="scientific">Deminuibacter soli</name>
    <dbReference type="NCBI Taxonomy" id="2291815"/>
    <lineage>
        <taxon>Bacteria</taxon>
        <taxon>Pseudomonadati</taxon>
        <taxon>Bacteroidota</taxon>
        <taxon>Chitinophagia</taxon>
        <taxon>Chitinophagales</taxon>
        <taxon>Chitinophagaceae</taxon>
        <taxon>Deminuibacter</taxon>
    </lineage>
</organism>
<protein>
    <submittedName>
        <fullName evidence="1">Uncharacterized protein</fullName>
    </submittedName>
</protein>
<dbReference type="EMBL" id="QTJU01000016">
    <property type="protein sequence ID" value="RFM25704.1"/>
    <property type="molecule type" value="Genomic_DNA"/>
</dbReference>
<dbReference type="Proteomes" id="UP000261284">
    <property type="component" value="Unassembled WGS sequence"/>
</dbReference>
<dbReference type="OrthoDB" id="1340876at2"/>